<evidence type="ECO:0000259" key="7">
    <source>
        <dbReference type="PROSITE" id="PS50835"/>
    </source>
</evidence>
<feature type="signal peptide" evidence="6">
    <location>
        <begin position="1"/>
        <end position="17"/>
    </location>
</feature>
<dbReference type="GO" id="GO:0043025">
    <property type="term" value="C:neuronal cell body"/>
    <property type="evidence" value="ECO:0007669"/>
    <property type="project" value="TreeGrafter"/>
</dbReference>
<keyword evidence="1 6" id="KW-0732">Signal</keyword>
<keyword evidence="5" id="KW-0812">Transmembrane</keyword>
<reference evidence="8 9" key="1">
    <citation type="submission" date="2017-12" db="EMBL/GenBank/DDBJ databases">
        <title>Hemimetabolous genomes reveal molecular basis of termite eusociality.</title>
        <authorList>
            <person name="Harrison M.C."/>
            <person name="Jongepier E."/>
            <person name="Robertson H.M."/>
            <person name="Arning N."/>
            <person name="Bitard-Feildel T."/>
            <person name="Chao H."/>
            <person name="Childers C.P."/>
            <person name="Dinh H."/>
            <person name="Doddapaneni H."/>
            <person name="Dugan S."/>
            <person name="Gowin J."/>
            <person name="Greiner C."/>
            <person name="Han Y."/>
            <person name="Hu H."/>
            <person name="Hughes D.S.T."/>
            <person name="Huylmans A.-K."/>
            <person name="Kemena C."/>
            <person name="Kremer L.P.M."/>
            <person name="Lee S.L."/>
            <person name="Lopez-Ezquerra A."/>
            <person name="Mallet L."/>
            <person name="Monroy-Kuhn J.M."/>
            <person name="Moser A."/>
            <person name="Murali S.C."/>
            <person name="Muzny D.M."/>
            <person name="Otani S."/>
            <person name="Piulachs M.-D."/>
            <person name="Poelchau M."/>
            <person name="Qu J."/>
            <person name="Schaub F."/>
            <person name="Wada-Katsumata A."/>
            <person name="Worley K.C."/>
            <person name="Xie Q."/>
            <person name="Ylla G."/>
            <person name="Poulsen M."/>
            <person name="Gibbs R.A."/>
            <person name="Schal C."/>
            <person name="Richards S."/>
            <person name="Belles X."/>
            <person name="Korb J."/>
            <person name="Bornberg-Bauer E."/>
        </authorList>
    </citation>
    <scope>NUCLEOTIDE SEQUENCE [LARGE SCALE GENOMIC DNA]</scope>
    <source>
        <tissue evidence="8">Whole body</tissue>
    </source>
</reference>
<dbReference type="PANTHER" id="PTHR45080:SF8">
    <property type="entry name" value="IG-LIKE DOMAIN-CONTAINING PROTEIN"/>
    <property type="match status" value="1"/>
</dbReference>
<feature type="transmembrane region" description="Helical" evidence="5">
    <location>
        <begin position="735"/>
        <end position="759"/>
    </location>
</feature>
<feature type="domain" description="Ig-like" evidence="7">
    <location>
        <begin position="221"/>
        <end position="322"/>
    </location>
</feature>
<keyword evidence="3" id="KW-0393">Immunoglobulin domain</keyword>
<evidence type="ECO:0000256" key="2">
    <source>
        <dbReference type="ARBA" id="ARBA00023157"/>
    </source>
</evidence>
<dbReference type="SMART" id="SM00409">
    <property type="entry name" value="IG"/>
    <property type="match status" value="6"/>
</dbReference>
<dbReference type="AlphaFoldDB" id="A0A2J7PXP6"/>
<dbReference type="InterPro" id="IPR050958">
    <property type="entry name" value="Cell_Adh-Cytoskel_Orgn"/>
</dbReference>
<dbReference type="GO" id="GO:0008046">
    <property type="term" value="F:axon guidance receptor activity"/>
    <property type="evidence" value="ECO:0007669"/>
    <property type="project" value="TreeGrafter"/>
</dbReference>
<feature type="domain" description="Ig-like" evidence="7">
    <location>
        <begin position="514"/>
        <end position="630"/>
    </location>
</feature>
<keyword evidence="9" id="KW-1185">Reference proteome</keyword>
<proteinExistence type="predicted"/>
<feature type="compositionally biased region" description="Basic and acidic residues" evidence="4">
    <location>
        <begin position="782"/>
        <end position="791"/>
    </location>
</feature>
<dbReference type="InParanoid" id="A0A2J7PXP6"/>
<evidence type="ECO:0000256" key="4">
    <source>
        <dbReference type="SAM" id="MobiDB-lite"/>
    </source>
</evidence>
<dbReference type="STRING" id="105785.A0A2J7PXP6"/>
<gene>
    <name evidence="8" type="ORF">B7P43_G05075</name>
</gene>
<dbReference type="PROSITE" id="PS50835">
    <property type="entry name" value="IG_LIKE"/>
    <property type="match status" value="4"/>
</dbReference>
<feature type="region of interest" description="Disordered" evidence="4">
    <location>
        <begin position="770"/>
        <end position="793"/>
    </location>
</feature>
<dbReference type="InterPro" id="IPR003598">
    <property type="entry name" value="Ig_sub2"/>
</dbReference>
<name>A0A2J7PXP6_9NEOP</name>
<comment type="caution">
    <text evidence="8">The sequence shown here is derived from an EMBL/GenBank/DDBJ whole genome shotgun (WGS) entry which is preliminary data.</text>
</comment>
<dbReference type="InterPro" id="IPR036179">
    <property type="entry name" value="Ig-like_dom_sf"/>
</dbReference>
<dbReference type="GO" id="GO:0050808">
    <property type="term" value="P:synapse organization"/>
    <property type="evidence" value="ECO:0007669"/>
    <property type="project" value="TreeGrafter"/>
</dbReference>
<keyword evidence="2" id="KW-1015">Disulfide bond</keyword>
<evidence type="ECO:0000256" key="1">
    <source>
        <dbReference type="ARBA" id="ARBA00022729"/>
    </source>
</evidence>
<accession>A0A2J7PXP6</accession>
<dbReference type="EMBL" id="NEVH01020852">
    <property type="protein sequence ID" value="PNF21119.1"/>
    <property type="molecule type" value="Genomic_DNA"/>
</dbReference>
<keyword evidence="5" id="KW-0472">Membrane</keyword>
<protein>
    <recommendedName>
        <fullName evidence="7">Ig-like domain-containing protein</fullName>
    </recommendedName>
</protein>
<feature type="region of interest" description="Disordered" evidence="4">
    <location>
        <begin position="809"/>
        <end position="832"/>
    </location>
</feature>
<dbReference type="PANTHER" id="PTHR45080">
    <property type="entry name" value="CONTACTIN 5"/>
    <property type="match status" value="1"/>
</dbReference>
<feature type="domain" description="Ig-like" evidence="7">
    <location>
        <begin position="427"/>
        <end position="511"/>
    </location>
</feature>
<dbReference type="InterPro" id="IPR013783">
    <property type="entry name" value="Ig-like_fold"/>
</dbReference>
<evidence type="ECO:0000313" key="8">
    <source>
        <dbReference type="EMBL" id="PNF21119.1"/>
    </source>
</evidence>
<evidence type="ECO:0000256" key="5">
    <source>
        <dbReference type="SAM" id="Phobius"/>
    </source>
</evidence>
<organism evidence="8 9">
    <name type="scientific">Cryptotermes secundus</name>
    <dbReference type="NCBI Taxonomy" id="105785"/>
    <lineage>
        <taxon>Eukaryota</taxon>
        <taxon>Metazoa</taxon>
        <taxon>Ecdysozoa</taxon>
        <taxon>Arthropoda</taxon>
        <taxon>Hexapoda</taxon>
        <taxon>Insecta</taxon>
        <taxon>Pterygota</taxon>
        <taxon>Neoptera</taxon>
        <taxon>Polyneoptera</taxon>
        <taxon>Dictyoptera</taxon>
        <taxon>Blattodea</taxon>
        <taxon>Blattoidea</taxon>
        <taxon>Termitoidae</taxon>
        <taxon>Kalotermitidae</taxon>
        <taxon>Cryptotermitinae</taxon>
        <taxon>Cryptotermes</taxon>
    </lineage>
</organism>
<dbReference type="OrthoDB" id="10253878at2759"/>
<dbReference type="Gene3D" id="2.60.40.10">
    <property type="entry name" value="Immunoglobulins"/>
    <property type="match status" value="5"/>
</dbReference>
<dbReference type="GO" id="GO:0007156">
    <property type="term" value="P:homophilic cell adhesion via plasma membrane adhesion molecules"/>
    <property type="evidence" value="ECO:0007669"/>
    <property type="project" value="TreeGrafter"/>
</dbReference>
<feature type="compositionally biased region" description="Polar residues" evidence="4">
    <location>
        <begin position="770"/>
        <end position="781"/>
    </location>
</feature>
<dbReference type="SUPFAM" id="SSF48726">
    <property type="entry name" value="Immunoglobulin"/>
    <property type="match status" value="6"/>
</dbReference>
<dbReference type="Proteomes" id="UP000235965">
    <property type="component" value="Unassembled WGS sequence"/>
</dbReference>
<sequence>MLWVLVLFLSSLLGVQGQNLGFIEVPQNISATVGESLLLKCKANSVVEDCRWSWQSLEGGPNGTVTLVKEYPAFGDDRNDCSVKFSSLLAQQQGFWICGIRGPGSSSFINSPPAKLVLYNTIDFSEVIKDTVLEVGQQLLLTCKTAQKVKDCQWTWRGLTANNETELTVKTFPAFGNDSRDCSIRLSSVLIEQAGFWTCGARNSEFNFTRAQPTKLTVQHPQEEVEFSELAYDTEVSVGKPLVLTCKTVKPVEECQWTWKSTPSTNKATGVVMKQFPSFGNESRDCSIRFDSVVSEQEGIWTCAARFKWQNYFTAAHPVQLSIFTGVAFVQLSQDIQIAIGEPVLLRCVTNTAVELCQWSWQPLNRANETAVVVKQFPAFGEDGRDCSVRFKSVLEEQEGIWICAVRLYTHSAFTTASPPATLTLLPAVRVKFLERPEDVNVAVGDSALLRCVATTAVNDCRWTWRPFTEPNKTEVVVKQFPAFGNYSRDCSVRFRSVLKEQEGLWGCTVTGPPNFTLLAAPPAKLTVFVPVPIKFVELSQDIQMPPGGPLTIRCRTASEVEECKWIWHSLDESNSTEVVVKHFPALGNNSKDCSLHFDVVLSEHEGNWTCAARNPGETHFTSAPPAHLTLLQPESVMVALWSAPEHKVSLGCRLSAPRPTAVCRWHHPPHVSVTTGDQPHRYSLEYNKSVGICTVIFGPEMDDLGQWSCIFTINDWEIASATLVLLNTPPDEKLGWLVGVLAAMVLILTVVVVAMFVCKCRKQESTNKNGLGNPVLSGQSGDKKSPDRYTDSPTKINFQFGETAGQTISAPTAAPEIPSTTPQHIYERVDRYVSPTTSKSIYENVE</sequence>
<dbReference type="SMART" id="SM00408">
    <property type="entry name" value="IGc2"/>
    <property type="match status" value="5"/>
</dbReference>
<evidence type="ECO:0000313" key="9">
    <source>
        <dbReference type="Proteomes" id="UP000235965"/>
    </source>
</evidence>
<feature type="domain" description="Ig-like" evidence="7">
    <location>
        <begin position="112"/>
        <end position="217"/>
    </location>
</feature>
<evidence type="ECO:0000256" key="6">
    <source>
        <dbReference type="SAM" id="SignalP"/>
    </source>
</evidence>
<dbReference type="GO" id="GO:0030424">
    <property type="term" value="C:axon"/>
    <property type="evidence" value="ECO:0007669"/>
    <property type="project" value="TreeGrafter"/>
</dbReference>
<feature type="chain" id="PRO_5014428204" description="Ig-like domain-containing protein" evidence="6">
    <location>
        <begin position="18"/>
        <end position="847"/>
    </location>
</feature>
<dbReference type="GO" id="GO:0005886">
    <property type="term" value="C:plasma membrane"/>
    <property type="evidence" value="ECO:0007669"/>
    <property type="project" value="TreeGrafter"/>
</dbReference>
<dbReference type="InterPro" id="IPR003599">
    <property type="entry name" value="Ig_sub"/>
</dbReference>
<evidence type="ECO:0000256" key="3">
    <source>
        <dbReference type="ARBA" id="ARBA00023319"/>
    </source>
</evidence>
<keyword evidence="5" id="KW-1133">Transmembrane helix</keyword>
<dbReference type="InterPro" id="IPR007110">
    <property type="entry name" value="Ig-like_dom"/>
</dbReference>